<dbReference type="KEGG" id="agv:OJF2_20810"/>
<feature type="compositionally biased region" description="Low complexity" evidence="1">
    <location>
        <begin position="346"/>
        <end position="356"/>
    </location>
</feature>
<dbReference type="OrthoDB" id="266524at2"/>
<feature type="compositionally biased region" description="Pro residues" evidence="1">
    <location>
        <begin position="357"/>
        <end position="369"/>
    </location>
</feature>
<feature type="domain" description="CzcB-like barrel-sandwich hybrid" evidence="2">
    <location>
        <begin position="56"/>
        <end position="172"/>
    </location>
</feature>
<keyword evidence="4" id="KW-1185">Reference proteome</keyword>
<evidence type="ECO:0000313" key="3">
    <source>
        <dbReference type="EMBL" id="QEH33579.1"/>
    </source>
</evidence>
<dbReference type="Proteomes" id="UP000324233">
    <property type="component" value="Chromosome"/>
</dbReference>
<accession>A0A5B9W016</accession>
<dbReference type="SUPFAM" id="SSF111369">
    <property type="entry name" value="HlyD-like secretion proteins"/>
    <property type="match status" value="1"/>
</dbReference>
<dbReference type="Gene3D" id="2.40.420.20">
    <property type="match status" value="1"/>
</dbReference>
<dbReference type="GO" id="GO:1990281">
    <property type="term" value="C:efflux pump complex"/>
    <property type="evidence" value="ECO:0007669"/>
    <property type="project" value="TreeGrafter"/>
</dbReference>
<dbReference type="Pfam" id="PF25973">
    <property type="entry name" value="BSH_CzcB"/>
    <property type="match status" value="1"/>
</dbReference>
<name>A0A5B9W016_9BACT</name>
<gene>
    <name evidence="3" type="ORF">OJF2_20810</name>
</gene>
<reference evidence="3 4" key="1">
    <citation type="submission" date="2019-08" db="EMBL/GenBank/DDBJ databases">
        <title>Deep-cultivation of Planctomycetes and their phenomic and genomic characterization uncovers novel biology.</title>
        <authorList>
            <person name="Wiegand S."/>
            <person name="Jogler M."/>
            <person name="Boedeker C."/>
            <person name="Pinto D."/>
            <person name="Vollmers J."/>
            <person name="Rivas-Marin E."/>
            <person name="Kohn T."/>
            <person name="Peeters S.H."/>
            <person name="Heuer A."/>
            <person name="Rast P."/>
            <person name="Oberbeckmann S."/>
            <person name="Bunk B."/>
            <person name="Jeske O."/>
            <person name="Meyerdierks A."/>
            <person name="Storesund J.E."/>
            <person name="Kallscheuer N."/>
            <person name="Luecker S."/>
            <person name="Lage O.M."/>
            <person name="Pohl T."/>
            <person name="Merkel B.J."/>
            <person name="Hornburger P."/>
            <person name="Mueller R.-W."/>
            <person name="Bruemmer F."/>
            <person name="Labrenz M."/>
            <person name="Spormann A.M."/>
            <person name="Op den Camp H."/>
            <person name="Overmann J."/>
            <person name="Amann R."/>
            <person name="Jetten M.S.M."/>
            <person name="Mascher T."/>
            <person name="Medema M.H."/>
            <person name="Devos D.P."/>
            <person name="Kaster A.-K."/>
            <person name="Ovreas L."/>
            <person name="Rohde M."/>
            <person name="Galperin M.Y."/>
            <person name="Jogler C."/>
        </authorList>
    </citation>
    <scope>NUCLEOTIDE SEQUENCE [LARGE SCALE GENOMIC DNA]</scope>
    <source>
        <strain evidence="3 4">OJF2</strain>
    </source>
</reference>
<evidence type="ECO:0000313" key="4">
    <source>
        <dbReference type="Proteomes" id="UP000324233"/>
    </source>
</evidence>
<proteinExistence type="predicted"/>
<dbReference type="GO" id="GO:0015562">
    <property type="term" value="F:efflux transmembrane transporter activity"/>
    <property type="evidence" value="ECO:0007669"/>
    <property type="project" value="TreeGrafter"/>
</dbReference>
<sequence>MTFRDLLRAACLGFVTTGTAWCQALPTSATIESIPLELTMPEHYRVTSVLEPIRRVPIVAPADGIVRALPAPLGSTVRAAQEVAQLDRGAAAARLKLASAEVKEKDALLKSNSNYASVYGAQLEAARAKEELAQLELDGLTLRAPFAARITALPVAAGQFVLKGTTIAELSDTSSYTSLVPVDRRSAAEGGDLKVFVEEQEQAAKVQSILPLPESYQSLRELAAPFAAAWITVPNPRGDLAAGLRVRSATLPVTPLATVPKDAVRPAEAGAKGSMVQVIRNEYVTNVPVEVLGKVSSERVQVTGALRSTDALIVSSSVALLPGTLIRFSQAPPQGVEGTTPDPTRRGVPAGVAPPSASTPPSPIPPRTPPASTNRTRRPQAPAQGGSPF</sequence>
<dbReference type="Gene3D" id="2.40.30.170">
    <property type="match status" value="1"/>
</dbReference>
<dbReference type="AlphaFoldDB" id="A0A5B9W016"/>
<dbReference type="EMBL" id="CP042997">
    <property type="protein sequence ID" value="QEH33579.1"/>
    <property type="molecule type" value="Genomic_DNA"/>
</dbReference>
<dbReference type="PANTHER" id="PTHR30469">
    <property type="entry name" value="MULTIDRUG RESISTANCE PROTEIN MDTA"/>
    <property type="match status" value="1"/>
</dbReference>
<dbReference type="Gene3D" id="2.40.50.100">
    <property type="match status" value="1"/>
</dbReference>
<dbReference type="PANTHER" id="PTHR30469:SF15">
    <property type="entry name" value="HLYD FAMILY OF SECRETION PROTEINS"/>
    <property type="match status" value="1"/>
</dbReference>
<protein>
    <submittedName>
        <fullName evidence="3">p-hydroxybenzoic acid efflux subunit AaeA</fullName>
    </submittedName>
</protein>
<evidence type="ECO:0000259" key="2">
    <source>
        <dbReference type="Pfam" id="PF25973"/>
    </source>
</evidence>
<organism evidence="3 4">
    <name type="scientific">Aquisphaera giovannonii</name>
    <dbReference type="NCBI Taxonomy" id="406548"/>
    <lineage>
        <taxon>Bacteria</taxon>
        <taxon>Pseudomonadati</taxon>
        <taxon>Planctomycetota</taxon>
        <taxon>Planctomycetia</taxon>
        <taxon>Isosphaerales</taxon>
        <taxon>Isosphaeraceae</taxon>
        <taxon>Aquisphaera</taxon>
    </lineage>
</organism>
<feature type="region of interest" description="Disordered" evidence="1">
    <location>
        <begin position="329"/>
        <end position="389"/>
    </location>
</feature>
<evidence type="ECO:0000256" key="1">
    <source>
        <dbReference type="SAM" id="MobiDB-lite"/>
    </source>
</evidence>
<dbReference type="InterPro" id="IPR058647">
    <property type="entry name" value="BSH_CzcB-like"/>
</dbReference>
<dbReference type="Gene3D" id="1.10.287.470">
    <property type="entry name" value="Helix hairpin bin"/>
    <property type="match status" value="1"/>
</dbReference>
<dbReference type="RefSeq" id="WP_148593552.1">
    <property type="nucleotide sequence ID" value="NZ_CP042997.1"/>
</dbReference>